<dbReference type="PANTHER" id="PTHR35290:SF2">
    <property type="entry name" value="PROTEIN CASPARIAN STRIP INTEGRITY FACTOR 1"/>
    <property type="match status" value="1"/>
</dbReference>
<keyword evidence="4" id="KW-1185">Reference proteome</keyword>
<gene>
    <name evidence="3" type="ORF">LTRI10_LOCUS1462</name>
</gene>
<dbReference type="InterPro" id="IPR038974">
    <property type="entry name" value="CIF1/2"/>
</dbReference>
<evidence type="ECO:0000256" key="1">
    <source>
        <dbReference type="SAM" id="MobiDB-lite"/>
    </source>
</evidence>
<dbReference type="PANTHER" id="PTHR35290">
    <property type="entry name" value="PROTEIN CASPARIAN STRIP INTEGRITY FACTOR 1-RELATED"/>
    <property type="match status" value="1"/>
</dbReference>
<dbReference type="Proteomes" id="UP001497516">
    <property type="component" value="Chromosome 1"/>
</dbReference>
<reference evidence="3 4" key="1">
    <citation type="submission" date="2024-04" db="EMBL/GenBank/DDBJ databases">
        <authorList>
            <person name="Fracassetti M."/>
        </authorList>
    </citation>
    <scope>NUCLEOTIDE SEQUENCE [LARGE SCALE GENOMIC DNA]</scope>
</reference>
<evidence type="ECO:0000256" key="2">
    <source>
        <dbReference type="SAM" id="SignalP"/>
    </source>
</evidence>
<dbReference type="AlphaFoldDB" id="A0AAV2CAU0"/>
<sequence length="100" mass="11229">MEVDAVKRFGRVVLLLLLLINLALLSFFPSPSLAAGGRLELKNHEKYNRLLASEEEAVAAVISSEEEVVHERLLRANTRDYGRYDPTPTLSKPPFKLIPN</sequence>
<feature type="chain" id="PRO_5043954249" evidence="2">
    <location>
        <begin position="35"/>
        <end position="100"/>
    </location>
</feature>
<accession>A0AAV2CAU0</accession>
<evidence type="ECO:0000313" key="3">
    <source>
        <dbReference type="EMBL" id="CAL1353568.1"/>
    </source>
</evidence>
<name>A0AAV2CAU0_9ROSI</name>
<keyword evidence="2" id="KW-0732">Signal</keyword>
<evidence type="ECO:0000313" key="4">
    <source>
        <dbReference type="Proteomes" id="UP001497516"/>
    </source>
</evidence>
<dbReference type="EMBL" id="OZ034813">
    <property type="protein sequence ID" value="CAL1353568.1"/>
    <property type="molecule type" value="Genomic_DNA"/>
</dbReference>
<feature type="signal peptide" evidence="2">
    <location>
        <begin position="1"/>
        <end position="34"/>
    </location>
</feature>
<organism evidence="3 4">
    <name type="scientific">Linum trigynum</name>
    <dbReference type="NCBI Taxonomy" id="586398"/>
    <lineage>
        <taxon>Eukaryota</taxon>
        <taxon>Viridiplantae</taxon>
        <taxon>Streptophyta</taxon>
        <taxon>Embryophyta</taxon>
        <taxon>Tracheophyta</taxon>
        <taxon>Spermatophyta</taxon>
        <taxon>Magnoliopsida</taxon>
        <taxon>eudicotyledons</taxon>
        <taxon>Gunneridae</taxon>
        <taxon>Pentapetalae</taxon>
        <taxon>rosids</taxon>
        <taxon>fabids</taxon>
        <taxon>Malpighiales</taxon>
        <taxon>Linaceae</taxon>
        <taxon>Linum</taxon>
    </lineage>
</organism>
<protein>
    <submittedName>
        <fullName evidence="3">Uncharacterized protein</fullName>
    </submittedName>
</protein>
<proteinExistence type="predicted"/>
<feature type="region of interest" description="Disordered" evidence="1">
    <location>
        <begin position="80"/>
        <end position="100"/>
    </location>
</feature>